<dbReference type="EMBL" id="OC001798">
    <property type="protein sequence ID" value="CAD7260685.1"/>
    <property type="molecule type" value="Genomic_DNA"/>
</dbReference>
<dbReference type="AlphaFoldDB" id="A0A7R9AUJ7"/>
<proteinExistence type="predicted"/>
<protein>
    <submittedName>
        <fullName evidence="1">Uncharacterized protein</fullName>
    </submittedName>
</protein>
<reference evidence="1" key="1">
    <citation type="submission" date="2020-11" db="EMBL/GenBank/DDBJ databases">
        <authorList>
            <person name="Tran Van P."/>
        </authorList>
    </citation>
    <scope>NUCLEOTIDE SEQUENCE</scope>
</reference>
<name>A0A7R9AUJ7_TIMSH</name>
<gene>
    <name evidence="1" type="ORF">TSIB3V08_LOCUS4851</name>
</gene>
<evidence type="ECO:0000313" key="1">
    <source>
        <dbReference type="EMBL" id="CAD7260685.1"/>
    </source>
</evidence>
<accession>A0A7R9AUJ7</accession>
<sequence length="75" mass="8555">MDTRLDASHPKDYYYCYDLGIHFIMALTRLPSKGKGAKKILGDGPHPTLRNLNGGQLRRQVISQMTCDQWLNTFS</sequence>
<organism evidence="1">
    <name type="scientific">Timema shepardi</name>
    <name type="common">Walking stick</name>
    <dbReference type="NCBI Taxonomy" id="629360"/>
    <lineage>
        <taxon>Eukaryota</taxon>
        <taxon>Metazoa</taxon>
        <taxon>Ecdysozoa</taxon>
        <taxon>Arthropoda</taxon>
        <taxon>Hexapoda</taxon>
        <taxon>Insecta</taxon>
        <taxon>Pterygota</taxon>
        <taxon>Neoptera</taxon>
        <taxon>Polyneoptera</taxon>
        <taxon>Phasmatodea</taxon>
        <taxon>Timematodea</taxon>
        <taxon>Timematoidea</taxon>
        <taxon>Timematidae</taxon>
        <taxon>Timema</taxon>
    </lineage>
</organism>